<sequence>MDRPKPRRVLGTAEKPYEDTLTANSHLMGAVSPSSESLLSSETSTINETERFVCPICNEEMVSLAQLNRHLDDAHTDVPTSAKPSWLKKSVAKARQLPTVAALNRLSRLDLFDESPASSTDDTRTPSPAPEVTRAHWKLPSDNEKCSQPSCRKKLSIRTPFGNCACCGNLYCTNHLKFRMRLAQDATHDPQNGIWSTVCEICYTSRPGYMDSTGAQKSLTSAFSKLRATAIASKRLEANRLENRLTRYVENMSLLPSKPPFYARLTYSNKVHEIEQSVVPWEKDQDIAVCRYCSRNFSISLRKHHCRLCGQVVCSDSATNCSIDIDIQIVPEAATEKNDPKTVSVRMCKRCRMILNSRVSSRKSSTSDSPFLRAYMVLTQFQVGIKDTLPRFEALLEALSDESAPPNKEQLHEAKKIRQKLLDSFTQYDIAAKRILNFPTQSETQKKLQKSIYAQSVSFLQTHMLPLQNLPKNFSSQRASSTASPEPGLSEEQVVSLRQKLIVLEEQKFMVKEMINNARKSRQFDAIAALEQNGAELDNEISKLQLQLGNSVSA</sequence>
<dbReference type="InterPro" id="IPR021565">
    <property type="entry name" value="Rbsn_Rab-bd"/>
</dbReference>
<dbReference type="GO" id="GO:0032266">
    <property type="term" value="F:phosphatidylinositol-3-phosphate binding"/>
    <property type="evidence" value="ECO:0007669"/>
    <property type="project" value="UniProtKB-ARBA"/>
</dbReference>
<dbReference type="Gene3D" id="3.30.160.60">
    <property type="entry name" value="Classic Zinc Finger"/>
    <property type="match status" value="1"/>
</dbReference>
<evidence type="ECO:0000259" key="8">
    <source>
        <dbReference type="PROSITE" id="PS50178"/>
    </source>
</evidence>
<dbReference type="InterPro" id="IPR013087">
    <property type="entry name" value="Znf_C2H2_type"/>
</dbReference>
<dbReference type="InterPro" id="IPR017455">
    <property type="entry name" value="Znf_FYVE-rel"/>
</dbReference>
<protein>
    <recommendedName>
        <fullName evidence="8">FYVE-type domain-containing protein</fullName>
    </recommendedName>
</protein>
<keyword evidence="5" id="KW-0234">DNA repair</keyword>
<dbReference type="SUPFAM" id="SSF57903">
    <property type="entry name" value="FYVE/PHD zinc finger"/>
    <property type="match status" value="2"/>
</dbReference>
<evidence type="ECO:0000313" key="9">
    <source>
        <dbReference type="EMBL" id="ODV91856.1"/>
    </source>
</evidence>
<dbReference type="InterPro" id="IPR006642">
    <property type="entry name" value="Rad18_UBZ4"/>
</dbReference>
<dbReference type="Proteomes" id="UP000095023">
    <property type="component" value="Unassembled WGS sequence"/>
</dbReference>
<evidence type="ECO:0000256" key="3">
    <source>
        <dbReference type="ARBA" id="ARBA00022771"/>
    </source>
</evidence>
<evidence type="ECO:0000256" key="4">
    <source>
        <dbReference type="ARBA" id="ARBA00022833"/>
    </source>
</evidence>
<dbReference type="Pfam" id="PF01363">
    <property type="entry name" value="FYVE"/>
    <property type="match status" value="1"/>
</dbReference>
<accession>A0A1E4TJD9</accession>
<dbReference type="PANTHER" id="PTHR23164">
    <property type="entry name" value="EARLY ENDOSOME ANTIGEN 1"/>
    <property type="match status" value="1"/>
</dbReference>
<dbReference type="GO" id="GO:0006281">
    <property type="term" value="P:DNA repair"/>
    <property type="evidence" value="ECO:0007669"/>
    <property type="project" value="UniProtKB-KW"/>
</dbReference>
<dbReference type="SUPFAM" id="SSF140125">
    <property type="entry name" value="Rabenosyn-5 Rab-binding domain-like"/>
    <property type="match status" value="1"/>
</dbReference>
<dbReference type="SMART" id="SM00734">
    <property type="entry name" value="ZnF_Rad18"/>
    <property type="match status" value="1"/>
</dbReference>
<dbReference type="GO" id="GO:0008270">
    <property type="term" value="F:zinc ion binding"/>
    <property type="evidence" value="ECO:0007669"/>
    <property type="project" value="UniProtKB-KW"/>
</dbReference>
<keyword evidence="2" id="KW-0227">DNA damage</keyword>
<dbReference type="SMART" id="SM00064">
    <property type="entry name" value="FYVE"/>
    <property type="match status" value="2"/>
</dbReference>
<dbReference type="InterPro" id="IPR000306">
    <property type="entry name" value="Znf_FYVE"/>
</dbReference>
<evidence type="ECO:0000256" key="5">
    <source>
        <dbReference type="ARBA" id="ARBA00023204"/>
    </source>
</evidence>
<evidence type="ECO:0000256" key="7">
    <source>
        <dbReference type="SAM" id="MobiDB-lite"/>
    </source>
</evidence>
<keyword evidence="3 6" id="KW-0863">Zinc-finger</keyword>
<dbReference type="PROSITE" id="PS00028">
    <property type="entry name" value="ZINC_FINGER_C2H2_1"/>
    <property type="match status" value="1"/>
</dbReference>
<evidence type="ECO:0000256" key="6">
    <source>
        <dbReference type="PROSITE-ProRule" id="PRU00091"/>
    </source>
</evidence>
<evidence type="ECO:0000256" key="1">
    <source>
        <dbReference type="ARBA" id="ARBA00022723"/>
    </source>
</evidence>
<feature type="region of interest" description="Disordered" evidence="7">
    <location>
        <begin position="113"/>
        <end position="135"/>
    </location>
</feature>
<dbReference type="GO" id="GO:0003677">
    <property type="term" value="F:DNA binding"/>
    <property type="evidence" value="ECO:0007669"/>
    <property type="project" value="InterPro"/>
</dbReference>
<organism evidence="9 10">
    <name type="scientific">Tortispora caseinolytica NRRL Y-17796</name>
    <dbReference type="NCBI Taxonomy" id="767744"/>
    <lineage>
        <taxon>Eukaryota</taxon>
        <taxon>Fungi</taxon>
        <taxon>Dikarya</taxon>
        <taxon>Ascomycota</taxon>
        <taxon>Saccharomycotina</taxon>
        <taxon>Trigonopsidomycetes</taxon>
        <taxon>Trigonopsidales</taxon>
        <taxon>Trigonopsidaceae</taxon>
        <taxon>Tortispora</taxon>
    </lineage>
</organism>
<keyword evidence="1" id="KW-0479">Metal-binding</keyword>
<dbReference type="InterPro" id="IPR036531">
    <property type="entry name" value="Rbsn_Rab-bd_sf"/>
</dbReference>
<dbReference type="CDD" id="cd15737">
    <property type="entry name" value="FYVE2_Vac1p_like"/>
    <property type="match status" value="1"/>
</dbReference>
<dbReference type="InterPro" id="IPR011011">
    <property type="entry name" value="Znf_FYVE_PHD"/>
</dbReference>
<keyword evidence="4" id="KW-0862">Zinc</keyword>
<evidence type="ECO:0000313" key="10">
    <source>
        <dbReference type="Proteomes" id="UP000095023"/>
    </source>
</evidence>
<reference evidence="10" key="1">
    <citation type="submission" date="2016-02" db="EMBL/GenBank/DDBJ databases">
        <title>Comparative genomics of biotechnologically important yeasts.</title>
        <authorList>
            <consortium name="DOE Joint Genome Institute"/>
            <person name="Riley R."/>
            <person name="Haridas S."/>
            <person name="Wolfe K.H."/>
            <person name="Lopes M.R."/>
            <person name="Hittinger C.T."/>
            <person name="Goker M."/>
            <person name="Salamov A."/>
            <person name="Wisecaver J."/>
            <person name="Long T.M."/>
            <person name="Aerts A.L."/>
            <person name="Barry K."/>
            <person name="Choi C."/>
            <person name="Clum A."/>
            <person name="Coughlan A.Y."/>
            <person name="Deshpande S."/>
            <person name="Douglass A.P."/>
            <person name="Hanson S.J."/>
            <person name="Klenk H.-P."/>
            <person name="Labutti K."/>
            <person name="Lapidus A."/>
            <person name="Lindquist E."/>
            <person name="Lipzen A."/>
            <person name="Meier-Kolthoff J.P."/>
            <person name="Ohm R.A."/>
            <person name="Otillar R.P."/>
            <person name="Pangilinan J."/>
            <person name="Peng Y."/>
            <person name="Rokas A."/>
            <person name="Rosa C.A."/>
            <person name="Scheuner C."/>
            <person name="Sibirny A.A."/>
            <person name="Slot J.C."/>
            <person name="Stielow J.B."/>
            <person name="Sun H."/>
            <person name="Kurtzman C.P."/>
            <person name="Blackwell M."/>
            <person name="Jeffries T.W."/>
            <person name="Grigoriev I.V."/>
        </authorList>
    </citation>
    <scope>NUCLEOTIDE SEQUENCE [LARGE SCALE GENOMIC DNA]</scope>
    <source>
        <strain evidence="10">NRRL Y-17796</strain>
    </source>
</reference>
<dbReference type="EMBL" id="KV453841">
    <property type="protein sequence ID" value="ODV91856.1"/>
    <property type="molecule type" value="Genomic_DNA"/>
</dbReference>
<feature type="domain" description="FYVE-type" evidence="8">
    <location>
        <begin position="284"/>
        <end position="356"/>
    </location>
</feature>
<dbReference type="PANTHER" id="PTHR23164:SF30">
    <property type="entry name" value="EARLY ENDOSOME ANTIGEN 1"/>
    <property type="match status" value="1"/>
</dbReference>
<name>A0A1E4TJD9_9ASCO</name>
<gene>
    <name evidence="9" type="ORF">CANCADRAFT_445</name>
</gene>
<dbReference type="Gene3D" id="3.30.40.10">
    <property type="entry name" value="Zinc/RING finger domain, C3HC4 (zinc finger)"/>
    <property type="match status" value="2"/>
</dbReference>
<proteinExistence type="predicted"/>
<dbReference type="AlphaFoldDB" id="A0A1E4TJD9"/>
<dbReference type="OrthoDB" id="166134at2759"/>
<dbReference type="Pfam" id="PF11464">
    <property type="entry name" value="Rbsn"/>
    <property type="match status" value="1"/>
</dbReference>
<evidence type="ECO:0000256" key="2">
    <source>
        <dbReference type="ARBA" id="ARBA00022763"/>
    </source>
</evidence>
<dbReference type="PROSITE" id="PS50178">
    <property type="entry name" value="ZF_FYVE"/>
    <property type="match status" value="1"/>
</dbReference>
<keyword evidence="10" id="KW-1185">Reference proteome</keyword>
<dbReference type="InterPro" id="IPR013083">
    <property type="entry name" value="Znf_RING/FYVE/PHD"/>
</dbReference>